<evidence type="ECO:0000313" key="3">
    <source>
        <dbReference type="Proteomes" id="UP000823908"/>
    </source>
</evidence>
<dbReference type="InterPro" id="IPR036388">
    <property type="entry name" value="WH-like_DNA-bd_sf"/>
</dbReference>
<dbReference type="SUPFAM" id="SSF46785">
    <property type="entry name" value="Winged helix' DNA-binding domain"/>
    <property type="match status" value="1"/>
</dbReference>
<reference evidence="2" key="1">
    <citation type="journal article" date="2021" name="PeerJ">
        <title>Extensive microbial diversity within the chicken gut microbiome revealed by metagenomics and culture.</title>
        <authorList>
            <person name="Gilroy R."/>
            <person name="Ravi A."/>
            <person name="Getino M."/>
            <person name="Pursley I."/>
            <person name="Horton D.L."/>
            <person name="Alikhan N.F."/>
            <person name="Baker D."/>
            <person name="Gharbi K."/>
            <person name="Hall N."/>
            <person name="Watson M."/>
            <person name="Adriaenssens E.M."/>
            <person name="Foster-Nyarko E."/>
            <person name="Jarju S."/>
            <person name="Secka A."/>
            <person name="Antonio M."/>
            <person name="Oren A."/>
            <person name="Chaudhuri R.R."/>
            <person name="La Ragione R."/>
            <person name="Hildebrand F."/>
            <person name="Pallen M.J."/>
        </authorList>
    </citation>
    <scope>NUCLEOTIDE SEQUENCE</scope>
    <source>
        <strain evidence="2">ChiHjej10B9-4811</strain>
    </source>
</reference>
<evidence type="ECO:0000259" key="1">
    <source>
        <dbReference type="Pfam" id="PF04326"/>
    </source>
</evidence>
<proteinExistence type="predicted"/>
<dbReference type="PANTHER" id="PTHR30595:SF6">
    <property type="entry name" value="SCHLAFEN ALBA-2 DOMAIN-CONTAINING PROTEIN"/>
    <property type="match status" value="1"/>
</dbReference>
<accession>A0A9D2ZTC1</accession>
<dbReference type="Gene3D" id="1.10.10.10">
    <property type="entry name" value="Winged helix-like DNA-binding domain superfamily/Winged helix DNA-binding domain"/>
    <property type="match status" value="1"/>
</dbReference>
<evidence type="ECO:0000313" key="2">
    <source>
        <dbReference type="EMBL" id="HJD52013.1"/>
    </source>
</evidence>
<dbReference type="Pfam" id="PF13749">
    <property type="entry name" value="HATPase_c_4"/>
    <property type="match status" value="1"/>
</dbReference>
<reference evidence="2" key="2">
    <citation type="submission" date="2021-04" db="EMBL/GenBank/DDBJ databases">
        <authorList>
            <person name="Gilroy R."/>
        </authorList>
    </citation>
    <scope>NUCLEOTIDE SEQUENCE</scope>
    <source>
        <strain evidence="2">ChiHjej10B9-4811</strain>
    </source>
</reference>
<dbReference type="PANTHER" id="PTHR30595">
    <property type="entry name" value="GLPR-RELATED TRANSCRIPTIONAL REPRESSOR"/>
    <property type="match status" value="1"/>
</dbReference>
<dbReference type="InterPro" id="IPR007421">
    <property type="entry name" value="Schlafen_AlbA_2_dom"/>
</dbReference>
<dbReference type="Proteomes" id="UP000823908">
    <property type="component" value="Unassembled WGS sequence"/>
</dbReference>
<dbReference type="Pfam" id="PF04326">
    <property type="entry name" value="SLFN_AlbA_2"/>
    <property type="match status" value="1"/>
</dbReference>
<sequence length="490" mass="54222">MEWTLEHLDETLNRLRTYGSEEPRLEIKKATEGYPTSIAETLCAFSNMPDGGTLICGIDEAENFSVVGVYDIDELEKSIASALRNSLTPKGNATFDRITVGDAAVLIVSVAPLLLVDRPCYYRGKAYMRYSDGDYAMDDYEITRVLAARERRQHDLEAVAHTSPEDLDRQYTEKFVSAARHTSQRLSQIDDKVVLARKSVTTADHRQLTLAGLYALGNYPQQFYPALKVSGWVEDEVLRNADKLEADGPLVEMLEQTLQWLIRNLRFSVVSDGQGGLKNQPEIPLIVLRELVANALVHRALDADTAYAKDVVIRVYRNRIVITNPGGLWAVTTANLAQPGHKTAVNSALYEICKLAQISDGSRVIEGEGNGIFEAQKAMRQAGLPPLEFVDKGFQFTVIIRRLSMDVQKDEVAQLLESGQDGTPLELAETEQKIYSYLLQGGDRTVAEIMEGLQLTRRQVAYNLGKLKDTGLISSSHVPGKRGAAYGVAG</sequence>
<dbReference type="InterPro" id="IPR011991">
    <property type="entry name" value="ArsR-like_HTH"/>
</dbReference>
<dbReference type="InterPro" id="IPR038475">
    <property type="entry name" value="RecG_C_sf"/>
</dbReference>
<organism evidence="2 3">
    <name type="scientific">Candidatus Rothia avistercoris</name>
    <dbReference type="NCBI Taxonomy" id="2840479"/>
    <lineage>
        <taxon>Bacteria</taxon>
        <taxon>Bacillati</taxon>
        <taxon>Actinomycetota</taxon>
        <taxon>Actinomycetes</taxon>
        <taxon>Micrococcales</taxon>
        <taxon>Micrococcaceae</taxon>
        <taxon>Rothia</taxon>
    </lineage>
</organism>
<dbReference type="Gene3D" id="3.30.565.60">
    <property type="match status" value="1"/>
</dbReference>
<dbReference type="InterPro" id="IPR036390">
    <property type="entry name" value="WH_DNA-bd_sf"/>
</dbReference>
<dbReference type="InterPro" id="IPR038461">
    <property type="entry name" value="Schlafen_AlbA_2_dom_sf"/>
</dbReference>
<protein>
    <submittedName>
        <fullName evidence="2">DNA binding domain-containing protein</fullName>
    </submittedName>
</protein>
<dbReference type="Gene3D" id="3.30.950.30">
    <property type="entry name" value="Schlafen, AAA domain"/>
    <property type="match status" value="1"/>
</dbReference>
<dbReference type="CDD" id="cd00090">
    <property type="entry name" value="HTH_ARSR"/>
    <property type="match status" value="1"/>
</dbReference>
<feature type="domain" description="Schlafen AlbA-2" evidence="1">
    <location>
        <begin position="21"/>
        <end position="137"/>
    </location>
</feature>
<comment type="caution">
    <text evidence="2">The sequence shown here is derived from an EMBL/GenBank/DDBJ whole genome shotgun (WGS) entry which is preliminary data.</text>
</comment>
<dbReference type="AlphaFoldDB" id="A0A9D2ZTC1"/>
<dbReference type="EMBL" id="DWUS01000205">
    <property type="protein sequence ID" value="HJD52013.1"/>
    <property type="molecule type" value="Genomic_DNA"/>
</dbReference>
<name>A0A9D2ZTC1_9MICC</name>
<gene>
    <name evidence="2" type="ORF">H9908_09140</name>
</gene>